<accession>A0A834WPP0</accession>
<gene>
    <name evidence="1" type="ORF">G2W53_018240</name>
</gene>
<dbReference type="EMBL" id="JAAIUW010000006">
    <property type="protein sequence ID" value="KAF7827076.1"/>
    <property type="molecule type" value="Genomic_DNA"/>
</dbReference>
<dbReference type="Proteomes" id="UP000634136">
    <property type="component" value="Unassembled WGS sequence"/>
</dbReference>
<dbReference type="AlphaFoldDB" id="A0A834WPP0"/>
<evidence type="ECO:0000313" key="1">
    <source>
        <dbReference type="EMBL" id="KAF7827076.1"/>
    </source>
</evidence>
<reference evidence="1" key="1">
    <citation type="submission" date="2020-09" db="EMBL/GenBank/DDBJ databases">
        <title>Genome-Enabled Discovery of Anthraquinone Biosynthesis in Senna tora.</title>
        <authorList>
            <person name="Kang S.-H."/>
            <person name="Pandey R.P."/>
            <person name="Lee C.-M."/>
            <person name="Sim J.-S."/>
            <person name="Jeong J.-T."/>
            <person name="Choi B.-S."/>
            <person name="Jung M."/>
            <person name="Ginzburg D."/>
            <person name="Zhao K."/>
            <person name="Won S.Y."/>
            <person name="Oh T.-J."/>
            <person name="Yu Y."/>
            <person name="Kim N.-H."/>
            <person name="Lee O.R."/>
            <person name="Lee T.-H."/>
            <person name="Bashyal P."/>
            <person name="Kim T.-S."/>
            <person name="Lee W.-H."/>
            <person name="Kawkins C."/>
            <person name="Kim C.-K."/>
            <person name="Kim J.S."/>
            <person name="Ahn B.O."/>
            <person name="Rhee S.Y."/>
            <person name="Sohng J.K."/>
        </authorList>
    </citation>
    <scope>NUCLEOTIDE SEQUENCE</scope>
    <source>
        <tissue evidence="1">Leaf</tissue>
    </source>
</reference>
<name>A0A834WPP0_9FABA</name>
<keyword evidence="2" id="KW-1185">Reference proteome</keyword>
<proteinExistence type="predicted"/>
<organism evidence="1 2">
    <name type="scientific">Senna tora</name>
    <dbReference type="NCBI Taxonomy" id="362788"/>
    <lineage>
        <taxon>Eukaryota</taxon>
        <taxon>Viridiplantae</taxon>
        <taxon>Streptophyta</taxon>
        <taxon>Embryophyta</taxon>
        <taxon>Tracheophyta</taxon>
        <taxon>Spermatophyta</taxon>
        <taxon>Magnoliopsida</taxon>
        <taxon>eudicotyledons</taxon>
        <taxon>Gunneridae</taxon>
        <taxon>Pentapetalae</taxon>
        <taxon>rosids</taxon>
        <taxon>fabids</taxon>
        <taxon>Fabales</taxon>
        <taxon>Fabaceae</taxon>
        <taxon>Caesalpinioideae</taxon>
        <taxon>Cassia clade</taxon>
        <taxon>Senna</taxon>
    </lineage>
</organism>
<comment type="caution">
    <text evidence="1">The sequence shown here is derived from an EMBL/GenBank/DDBJ whole genome shotgun (WGS) entry which is preliminary data.</text>
</comment>
<protein>
    <submittedName>
        <fullName evidence="1">Uncharacterized protein</fullName>
    </submittedName>
</protein>
<sequence length="29" mass="3377">MGNLATKVRIREVKISQPLHGTKELWNRT</sequence>
<evidence type="ECO:0000313" key="2">
    <source>
        <dbReference type="Proteomes" id="UP000634136"/>
    </source>
</evidence>